<evidence type="ECO:0000256" key="7">
    <source>
        <dbReference type="SAM" id="SignalP"/>
    </source>
</evidence>
<evidence type="ECO:0000256" key="2">
    <source>
        <dbReference type="ARBA" id="ARBA00006577"/>
    </source>
</evidence>
<protein>
    <recommendedName>
        <fullName evidence="6">Peptidyl-prolyl cis-trans isomerase</fullName>
        <ecNumber evidence="6">5.2.1.8</ecNumber>
    </recommendedName>
</protein>
<dbReference type="Proteomes" id="UP000321580">
    <property type="component" value="Unassembled WGS sequence"/>
</dbReference>
<organism evidence="9 10">
    <name type="scientific">Phaeodactylibacter luteus</name>
    <dbReference type="NCBI Taxonomy" id="1564516"/>
    <lineage>
        <taxon>Bacteria</taxon>
        <taxon>Pseudomonadati</taxon>
        <taxon>Bacteroidota</taxon>
        <taxon>Saprospiria</taxon>
        <taxon>Saprospirales</taxon>
        <taxon>Haliscomenobacteraceae</taxon>
        <taxon>Phaeodactylibacter</taxon>
    </lineage>
</organism>
<dbReference type="EC" id="5.2.1.8" evidence="6"/>
<evidence type="ECO:0000256" key="6">
    <source>
        <dbReference type="RuleBase" id="RU003915"/>
    </source>
</evidence>
<dbReference type="Gene3D" id="3.10.50.40">
    <property type="match status" value="1"/>
</dbReference>
<comment type="similarity">
    <text evidence="2 6">Belongs to the FKBP-type PPIase family.</text>
</comment>
<accession>A0A5C6RI99</accession>
<dbReference type="SUPFAM" id="SSF54534">
    <property type="entry name" value="FKBP-like"/>
    <property type="match status" value="1"/>
</dbReference>
<feature type="domain" description="PPIase FKBP-type" evidence="8">
    <location>
        <begin position="102"/>
        <end position="193"/>
    </location>
</feature>
<dbReference type="Pfam" id="PF00254">
    <property type="entry name" value="FKBP_C"/>
    <property type="match status" value="1"/>
</dbReference>
<evidence type="ECO:0000313" key="10">
    <source>
        <dbReference type="Proteomes" id="UP000321580"/>
    </source>
</evidence>
<evidence type="ECO:0000256" key="3">
    <source>
        <dbReference type="ARBA" id="ARBA00023110"/>
    </source>
</evidence>
<evidence type="ECO:0000256" key="1">
    <source>
        <dbReference type="ARBA" id="ARBA00000971"/>
    </source>
</evidence>
<proteinExistence type="inferred from homology"/>
<dbReference type="AlphaFoldDB" id="A0A5C6RI99"/>
<keyword evidence="10" id="KW-1185">Reference proteome</keyword>
<keyword evidence="3 5" id="KW-0697">Rotamase</keyword>
<dbReference type="PANTHER" id="PTHR43811">
    <property type="entry name" value="FKBP-TYPE PEPTIDYL-PROLYL CIS-TRANS ISOMERASE FKPA"/>
    <property type="match status" value="1"/>
</dbReference>
<sequence>MLKPPLFLIALLCLLLCWSCGPAAPEQQTQAQNAPPPTPVDEDAAILQLSAYLIASPATLAEQQQNDIVNYAMDELIPLERTPTGLFYRILSEGSGPALEWGDYVEAHYKGYTLDGQIFDSSYRKGRPLRFYIGNMISGWNEGLQLIRPGGRMALFIPSNLGYGEKGVPDGKGGFVIAPDAPLVFEVEVLRKLNE</sequence>
<dbReference type="PANTHER" id="PTHR43811:SF19">
    <property type="entry name" value="39 KDA FK506-BINDING NUCLEAR PROTEIN"/>
    <property type="match status" value="1"/>
</dbReference>
<evidence type="ECO:0000259" key="8">
    <source>
        <dbReference type="PROSITE" id="PS50059"/>
    </source>
</evidence>
<gene>
    <name evidence="9" type="ORF">FRY97_16845</name>
</gene>
<dbReference type="GO" id="GO:0003755">
    <property type="term" value="F:peptidyl-prolyl cis-trans isomerase activity"/>
    <property type="evidence" value="ECO:0007669"/>
    <property type="project" value="UniProtKB-UniRule"/>
</dbReference>
<dbReference type="InterPro" id="IPR046357">
    <property type="entry name" value="PPIase_dom_sf"/>
</dbReference>
<dbReference type="RefSeq" id="WP_147168738.1">
    <property type="nucleotide sequence ID" value="NZ_VOOR01000042.1"/>
</dbReference>
<evidence type="ECO:0000313" key="9">
    <source>
        <dbReference type="EMBL" id="TXB61917.1"/>
    </source>
</evidence>
<evidence type="ECO:0000256" key="5">
    <source>
        <dbReference type="PROSITE-ProRule" id="PRU00277"/>
    </source>
</evidence>
<reference evidence="9 10" key="1">
    <citation type="submission" date="2019-08" db="EMBL/GenBank/DDBJ databases">
        <title>Genome of Phaeodactylibacter luteus.</title>
        <authorList>
            <person name="Bowman J.P."/>
        </authorList>
    </citation>
    <scope>NUCLEOTIDE SEQUENCE [LARGE SCALE GENOMIC DNA]</scope>
    <source>
        <strain evidence="9 10">KCTC 42180</strain>
    </source>
</reference>
<dbReference type="InterPro" id="IPR001179">
    <property type="entry name" value="PPIase_FKBP_dom"/>
</dbReference>
<feature type="chain" id="PRO_5023076195" description="Peptidyl-prolyl cis-trans isomerase" evidence="7">
    <location>
        <begin position="24"/>
        <end position="195"/>
    </location>
</feature>
<dbReference type="EMBL" id="VOOR01000042">
    <property type="protein sequence ID" value="TXB61917.1"/>
    <property type="molecule type" value="Genomic_DNA"/>
</dbReference>
<comment type="caution">
    <text evidence="9">The sequence shown here is derived from an EMBL/GenBank/DDBJ whole genome shotgun (WGS) entry which is preliminary data.</text>
</comment>
<keyword evidence="4 5" id="KW-0413">Isomerase</keyword>
<comment type="catalytic activity">
    <reaction evidence="1 5 6">
        <text>[protein]-peptidylproline (omega=180) = [protein]-peptidylproline (omega=0)</text>
        <dbReference type="Rhea" id="RHEA:16237"/>
        <dbReference type="Rhea" id="RHEA-COMP:10747"/>
        <dbReference type="Rhea" id="RHEA-COMP:10748"/>
        <dbReference type="ChEBI" id="CHEBI:83833"/>
        <dbReference type="ChEBI" id="CHEBI:83834"/>
        <dbReference type="EC" id="5.2.1.8"/>
    </reaction>
</comment>
<dbReference type="PROSITE" id="PS50059">
    <property type="entry name" value="FKBP_PPIASE"/>
    <property type="match status" value="1"/>
</dbReference>
<feature type="signal peptide" evidence="7">
    <location>
        <begin position="1"/>
        <end position="23"/>
    </location>
</feature>
<keyword evidence="7" id="KW-0732">Signal</keyword>
<name>A0A5C6RI99_9BACT</name>
<dbReference type="OrthoDB" id="9814548at2"/>
<evidence type="ECO:0000256" key="4">
    <source>
        <dbReference type="ARBA" id="ARBA00023235"/>
    </source>
</evidence>